<gene>
    <name evidence="1" type="ORF">AVEN_98658_1</name>
</gene>
<name>A0A4Y2KM36_ARAVE</name>
<reference evidence="1 2" key="1">
    <citation type="journal article" date="2019" name="Sci. Rep.">
        <title>Orb-weaving spider Araneus ventricosus genome elucidates the spidroin gene catalogue.</title>
        <authorList>
            <person name="Kono N."/>
            <person name="Nakamura H."/>
            <person name="Ohtoshi R."/>
            <person name="Moran D.A.P."/>
            <person name="Shinohara A."/>
            <person name="Yoshida Y."/>
            <person name="Fujiwara M."/>
            <person name="Mori M."/>
            <person name="Tomita M."/>
            <person name="Arakawa K."/>
        </authorList>
    </citation>
    <scope>NUCLEOTIDE SEQUENCE [LARGE SCALE GENOMIC DNA]</scope>
</reference>
<dbReference type="Proteomes" id="UP000499080">
    <property type="component" value="Unassembled WGS sequence"/>
</dbReference>
<dbReference type="EMBL" id="BGPR01004795">
    <property type="protein sequence ID" value="GBN03431.1"/>
    <property type="molecule type" value="Genomic_DNA"/>
</dbReference>
<keyword evidence="2" id="KW-1185">Reference proteome</keyword>
<proteinExistence type="predicted"/>
<dbReference type="AlphaFoldDB" id="A0A4Y2KM36"/>
<accession>A0A4Y2KM36</accession>
<organism evidence="1 2">
    <name type="scientific">Araneus ventricosus</name>
    <name type="common">Orbweaver spider</name>
    <name type="synonym">Epeira ventricosa</name>
    <dbReference type="NCBI Taxonomy" id="182803"/>
    <lineage>
        <taxon>Eukaryota</taxon>
        <taxon>Metazoa</taxon>
        <taxon>Ecdysozoa</taxon>
        <taxon>Arthropoda</taxon>
        <taxon>Chelicerata</taxon>
        <taxon>Arachnida</taxon>
        <taxon>Araneae</taxon>
        <taxon>Araneomorphae</taxon>
        <taxon>Entelegynae</taxon>
        <taxon>Araneoidea</taxon>
        <taxon>Araneidae</taxon>
        <taxon>Araneus</taxon>
    </lineage>
</organism>
<sequence length="144" mass="15849">MHAPLLKEEIGKLLFVLIWRDPSCNELRKQLSRNEDIDANPLTTQGFDAGLSPHRNAEVSGVVERKSMRPPTCNQGGATLADDTEISSSSIHHLIKAFSTTASAAFEPFFLLSSIRNAWAVLKQTSLVLESFISQFSTEANFVS</sequence>
<protein>
    <submittedName>
        <fullName evidence="1">Uncharacterized protein</fullName>
    </submittedName>
</protein>
<evidence type="ECO:0000313" key="2">
    <source>
        <dbReference type="Proteomes" id="UP000499080"/>
    </source>
</evidence>
<comment type="caution">
    <text evidence="1">The sequence shown here is derived from an EMBL/GenBank/DDBJ whole genome shotgun (WGS) entry which is preliminary data.</text>
</comment>
<evidence type="ECO:0000313" key="1">
    <source>
        <dbReference type="EMBL" id="GBN03431.1"/>
    </source>
</evidence>